<dbReference type="EMBL" id="CM037624">
    <property type="protein sequence ID" value="KAH8010961.1"/>
    <property type="molecule type" value="Genomic_DNA"/>
</dbReference>
<comment type="caution">
    <text evidence="1">The sequence shown here is derived from an EMBL/GenBank/DDBJ whole genome shotgun (WGS) entry which is preliminary data.</text>
</comment>
<gene>
    <name evidence="1" type="ORF">K3G42_016613</name>
</gene>
<evidence type="ECO:0000313" key="2">
    <source>
        <dbReference type="Proteomes" id="UP000827872"/>
    </source>
</evidence>
<reference evidence="1" key="1">
    <citation type="submission" date="2021-08" db="EMBL/GenBank/DDBJ databases">
        <title>The first chromosome-level gecko genome reveals the dynamic sex chromosomes of Neotropical dwarf geckos (Sphaerodactylidae: Sphaerodactylus).</title>
        <authorList>
            <person name="Pinto B.J."/>
            <person name="Keating S.E."/>
            <person name="Gamble T."/>
        </authorList>
    </citation>
    <scope>NUCLEOTIDE SEQUENCE</scope>
    <source>
        <strain evidence="1">TG3544</strain>
    </source>
</reference>
<keyword evidence="2" id="KW-1185">Reference proteome</keyword>
<accession>A0ACB8FV91</accession>
<sequence>MEYEYSGTYMGAKADLHNYHPVSLLDTSEKLDGLPSWLHPSSHLLCAKERLSGGETGRFRPGLSGPATLPCEETLGEARSPAPTVVGADQLDRRRGEQAIAPQRVSSPALTVAGADQLGQGQGKRAIAPQPAGRGTSTRPGGWDEGAPEALGKLFEAGWSRRAGVRGEGRSQNLWRLRGTVREAEEEKREGKVAVKETEKAAERGTEEDRGESHREGS</sequence>
<name>A0ACB8FV91_9SAUR</name>
<evidence type="ECO:0000313" key="1">
    <source>
        <dbReference type="EMBL" id="KAH8010961.1"/>
    </source>
</evidence>
<organism evidence="1 2">
    <name type="scientific">Sphaerodactylus townsendi</name>
    <dbReference type="NCBI Taxonomy" id="933632"/>
    <lineage>
        <taxon>Eukaryota</taxon>
        <taxon>Metazoa</taxon>
        <taxon>Chordata</taxon>
        <taxon>Craniata</taxon>
        <taxon>Vertebrata</taxon>
        <taxon>Euteleostomi</taxon>
        <taxon>Lepidosauria</taxon>
        <taxon>Squamata</taxon>
        <taxon>Bifurcata</taxon>
        <taxon>Gekkota</taxon>
        <taxon>Sphaerodactylidae</taxon>
        <taxon>Sphaerodactylus</taxon>
    </lineage>
</organism>
<proteinExistence type="predicted"/>
<dbReference type="Proteomes" id="UP000827872">
    <property type="component" value="Linkage Group LG11"/>
</dbReference>
<protein>
    <submittedName>
        <fullName evidence="1">Uncharacterized protein</fullName>
    </submittedName>
</protein>